<dbReference type="GO" id="GO:0015074">
    <property type="term" value="P:DNA integration"/>
    <property type="evidence" value="ECO:0007669"/>
    <property type="project" value="UniProtKB-KW"/>
</dbReference>
<keyword evidence="3" id="KW-0479">Metal-binding</keyword>
<evidence type="ECO:0000256" key="3">
    <source>
        <dbReference type="ARBA" id="ARBA00022723"/>
    </source>
</evidence>
<dbReference type="GO" id="GO:0003964">
    <property type="term" value="F:RNA-directed DNA polymerase activity"/>
    <property type="evidence" value="ECO:0007669"/>
    <property type="project" value="UniProtKB-KW"/>
</dbReference>
<evidence type="ECO:0000256" key="1">
    <source>
        <dbReference type="ARBA" id="ARBA00022695"/>
    </source>
</evidence>
<organism evidence="11 12">
    <name type="scientific">Armillaria solidipes</name>
    <dbReference type="NCBI Taxonomy" id="1076256"/>
    <lineage>
        <taxon>Eukaryota</taxon>
        <taxon>Fungi</taxon>
        <taxon>Dikarya</taxon>
        <taxon>Basidiomycota</taxon>
        <taxon>Agaricomycotina</taxon>
        <taxon>Agaricomycetes</taxon>
        <taxon>Agaricomycetidae</taxon>
        <taxon>Agaricales</taxon>
        <taxon>Marasmiineae</taxon>
        <taxon>Physalacriaceae</taxon>
        <taxon>Armillaria</taxon>
    </lineage>
</organism>
<evidence type="ECO:0000256" key="5">
    <source>
        <dbReference type="ARBA" id="ARBA00022801"/>
    </source>
</evidence>
<dbReference type="GO" id="GO:0004519">
    <property type="term" value="F:endonuclease activity"/>
    <property type="evidence" value="ECO:0007669"/>
    <property type="project" value="UniProtKB-KW"/>
</dbReference>
<keyword evidence="10" id="KW-0233">DNA recombination</keyword>
<evidence type="ECO:0000256" key="9">
    <source>
        <dbReference type="ARBA" id="ARBA00022932"/>
    </source>
</evidence>
<dbReference type="PANTHER" id="PTHR42648">
    <property type="entry name" value="TRANSPOSASE, PUTATIVE-RELATED"/>
    <property type="match status" value="1"/>
</dbReference>
<proteinExistence type="predicted"/>
<protein>
    <recommendedName>
        <fullName evidence="13">GAG-pre-integrase domain-containing protein</fullName>
    </recommendedName>
</protein>
<evidence type="ECO:0000313" key="11">
    <source>
        <dbReference type="EMBL" id="PBK59420.1"/>
    </source>
</evidence>
<keyword evidence="2" id="KW-0540">Nuclease</keyword>
<evidence type="ECO:0000256" key="10">
    <source>
        <dbReference type="ARBA" id="ARBA00023172"/>
    </source>
</evidence>
<accession>A0A2H3AP14</accession>
<keyword evidence="8" id="KW-0695">RNA-directed DNA polymerase</keyword>
<dbReference type="PANTHER" id="PTHR42648:SF11">
    <property type="entry name" value="TRANSPOSON TY4-P GAG-POL POLYPROTEIN"/>
    <property type="match status" value="1"/>
</dbReference>
<evidence type="ECO:0000256" key="2">
    <source>
        <dbReference type="ARBA" id="ARBA00022722"/>
    </source>
</evidence>
<reference evidence="12" key="1">
    <citation type="journal article" date="2017" name="Nat. Ecol. Evol.">
        <title>Genome expansion and lineage-specific genetic innovations in the forest pathogenic fungi Armillaria.</title>
        <authorList>
            <person name="Sipos G."/>
            <person name="Prasanna A.N."/>
            <person name="Walter M.C."/>
            <person name="O'Connor E."/>
            <person name="Balint B."/>
            <person name="Krizsan K."/>
            <person name="Kiss B."/>
            <person name="Hess J."/>
            <person name="Varga T."/>
            <person name="Slot J."/>
            <person name="Riley R."/>
            <person name="Boka B."/>
            <person name="Rigling D."/>
            <person name="Barry K."/>
            <person name="Lee J."/>
            <person name="Mihaltcheva S."/>
            <person name="LaButti K."/>
            <person name="Lipzen A."/>
            <person name="Waldron R."/>
            <person name="Moloney N.M."/>
            <person name="Sperisen C."/>
            <person name="Kredics L."/>
            <person name="Vagvoelgyi C."/>
            <person name="Patrignani A."/>
            <person name="Fitzpatrick D."/>
            <person name="Nagy I."/>
            <person name="Doyle S."/>
            <person name="Anderson J.B."/>
            <person name="Grigoriev I.V."/>
            <person name="Gueldener U."/>
            <person name="Muensterkoetter M."/>
            <person name="Nagy L.G."/>
        </authorList>
    </citation>
    <scope>NUCLEOTIDE SEQUENCE [LARGE SCALE GENOMIC DNA]</scope>
    <source>
        <strain evidence="12">28-4</strain>
    </source>
</reference>
<gene>
    <name evidence="11" type="ORF">ARMSODRAFT_922892</name>
</gene>
<dbReference type="AlphaFoldDB" id="A0A2H3AP14"/>
<dbReference type="Proteomes" id="UP000218334">
    <property type="component" value="Unassembled WGS sequence"/>
</dbReference>
<evidence type="ECO:0000256" key="4">
    <source>
        <dbReference type="ARBA" id="ARBA00022759"/>
    </source>
</evidence>
<dbReference type="GO" id="GO:0006310">
    <property type="term" value="P:DNA recombination"/>
    <property type="evidence" value="ECO:0007669"/>
    <property type="project" value="UniProtKB-KW"/>
</dbReference>
<keyword evidence="9" id="KW-0808">Transferase</keyword>
<dbReference type="GO" id="GO:0016787">
    <property type="term" value="F:hydrolase activity"/>
    <property type="evidence" value="ECO:0007669"/>
    <property type="project" value="UniProtKB-KW"/>
</dbReference>
<sequence length="86" mass="9520">MGHLGKAGLERLEKEGLVEGLTIAKDSPPLSQCDACIQAKMTLRPYPQEAQHRREEPGELAHGDIWGPACIESLQKSKYNITFTDD</sequence>
<dbReference type="EMBL" id="KZ293504">
    <property type="protein sequence ID" value="PBK59420.1"/>
    <property type="molecule type" value="Genomic_DNA"/>
</dbReference>
<evidence type="ECO:0000313" key="12">
    <source>
        <dbReference type="Proteomes" id="UP000218334"/>
    </source>
</evidence>
<keyword evidence="1" id="KW-0548">Nucleotidyltransferase</keyword>
<keyword evidence="6" id="KW-0460">Magnesium</keyword>
<name>A0A2H3AP14_9AGAR</name>
<keyword evidence="12" id="KW-1185">Reference proteome</keyword>
<dbReference type="GO" id="GO:0003887">
    <property type="term" value="F:DNA-directed DNA polymerase activity"/>
    <property type="evidence" value="ECO:0007669"/>
    <property type="project" value="UniProtKB-KW"/>
</dbReference>
<keyword evidence="4" id="KW-0255">Endonuclease</keyword>
<keyword evidence="9" id="KW-0239">DNA-directed DNA polymerase</keyword>
<feature type="non-terminal residue" evidence="11">
    <location>
        <position position="86"/>
    </location>
</feature>
<evidence type="ECO:0000256" key="6">
    <source>
        <dbReference type="ARBA" id="ARBA00022842"/>
    </source>
</evidence>
<evidence type="ECO:0000256" key="8">
    <source>
        <dbReference type="ARBA" id="ARBA00022918"/>
    </source>
</evidence>
<evidence type="ECO:0008006" key="13">
    <source>
        <dbReference type="Google" id="ProtNLM"/>
    </source>
</evidence>
<keyword evidence="5" id="KW-0378">Hydrolase</keyword>
<dbReference type="GO" id="GO:0046872">
    <property type="term" value="F:metal ion binding"/>
    <property type="evidence" value="ECO:0007669"/>
    <property type="project" value="UniProtKB-KW"/>
</dbReference>
<keyword evidence="7" id="KW-0229">DNA integration</keyword>
<dbReference type="InterPro" id="IPR039537">
    <property type="entry name" value="Retrotran_Ty1/copia-like"/>
</dbReference>
<dbReference type="STRING" id="1076256.A0A2H3AP14"/>
<evidence type="ECO:0000256" key="7">
    <source>
        <dbReference type="ARBA" id="ARBA00022908"/>
    </source>
</evidence>